<feature type="region of interest" description="Disordered" evidence="1">
    <location>
        <begin position="90"/>
        <end position="109"/>
    </location>
</feature>
<organism evidence="2 3">
    <name type="scientific">Paratrimastix pyriformis</name>
    <dbReference type="NCBI Taxonomy" id="342808"/>
    <lineage>
        <taxon>Eukaryota</taxon>
        <taxon>Metamonada</taxon>
        <taxon>Preaxostyla</taxon>
        <taxon>Paratrimastigidae</taxon>
        <taxon>Paratrimastix</taxon>
    </lineage>
</organism>
<evidence type="ECO:0000256" key="1">
    <source>
        <dbReference type="SAM" id="MobiDB-lite"/>
    </source>
</evidence>
<reference evidence="2" key="1">
    <citation type="journal article" date="2022" name="bioRxiv">
        <title>Genomics of Preaxostyla Flagellates Illuminates Evolutionary Transitions and the Path Towards Mitochondrial Loss.</title>
        <authorList>
            <person name="Novak L.V.F."/>
            <person name="Treitli S.C."/>
            <person name="Pyrih J."/>
            <person name="Halakuc P."/>
            <person name="Pipaliya S.V."/>
            <person name="Vacek V."/>
            <person name="Brzon O."/>
            <person name="Soukal P."/>
            <person name="Eme L."/>
            <person name="Dacks J.B."/>
            <person name="Karnkowska A."/>
            <person name="Elias M."/>
            <person name="Hampl V."/>
        </authorList>
    </citation>
    <scope>NUCLEOTIDE SEQUENCE</scope>
    <source>
        <strain evidence="2">RCP-MX</strain>
    </source>
</reference>
<protein>
    <submittedName>
        <fullName evidence="2">Uncharacterized protein</fullName>
    </submittedName>
</protein>
<gene>
    <name evidence="2" type="ORF">PAPYR_5927</name>
</gene>
<name>A0ABQ8UM01_9EUKA</name>
<evidence type="ECO:0000313" key="3">
    <source>
        <dbReference type="Proteomes" id="UP001141327"/>
    </source>
</evidence>
<sequence>MHVPQKLKKCQIRQKSFTKRHKVGPYWFRWSGPTVRSLVTDLECAMWAGFCETEEISDNVADAKICSSKSRCKCHARFIRQLVGQIGFMRNNPENPSSMDMHQPGPRGE</sequence>
<evidence type="ECO:0000313" key="2">
    <source>
        <dbReference type="EMBL" id="KAJ4458374.1"/>
    </source>
</evidence>
<comment type="caution">
    <text evidence="2">The sequence shown here is derived from an EMBL/GenBank/DDBJ whole genome shotgun (WGS) entry which is preliminary data.</text>
</comment>
<proteinExistence type="predicted"/>
<dbReference type="Proteomes" id="UP001141327">
    <property type="component" value="Unassembled WGS sequence"/>
</dbReference>
<accession>A0ABQ8UM01</accession>
<dbReference type="EMBL" id="JAPMOS010000030">
    <property type="protein sequence ID" value="KAJ4458374.1"/>
    <property type="molecule type" value="Genomic_DNA"/>
</dbReference>
<keyword evidence="3" id="KW-1185">Reference proteome</keyword>